<sequence length="135" mass="15418">MYHSRTISITIDQNWQDIYEAYWRPQDFPKWASGLSRSVLTHDGVRWHAEGPEGTVSIRFTEHNQFGIMDHYVRVNDGPEIYVPLRVIQNGDGAEVQLTLFQQAGMSDVKFLADAEWVEQDLLTLKLLASPDAAV</sequence>
<dbReference type="PROSITE" id="PS01295">
    <property type="entry name" value="ISPD"/>
    <property type="match status" value="1"/>
</dbReference>
<dbReference type="GO" id="GO:0008299">
    <property type="term" value="P:isoprenoid biosynthetic process"/>
    <property type="evidence" value="ECO:0007669"/>
    <property type="project" value="InterPro"/>
</dbReference>
<dbReference type="Gene3D" id="3.30.530.20">
    <property type="match status" value="1"/>
</dbReference>
<dbReference type="eggNOG" id="COG5637">
    <property type="taxonomic scope" value="Bacteria"/>
</dbReference>
<reference evidence="1 2" key="1">
    <citation type="submission" date="2010-08" db="EMBL/GenBank/DDBJ databases">
        <title>Complete sequence of Gallionella capsiferriformans ES-2.</title>
        <authorList>
            <consortium name="US DOE Joint Genome Institute"/>
            <person name="Lucas S."/>
            <person name="Copeland A."/>
            <person name="Lapidus A."/>
            <person name="Cheng J.-F."/>
            <person name="Bruce D."/>
            <person name="Goodwin L."/>
            <person name="Pitluck S."/>
            <person name="Chertkov O."/>
            <person name="Davenport K.W."/>
            <person name="Detter J.C."/>
            <person name="Han C."/>
            <person name="Tapia R."/>
            <person name="Land M."/>
            <person name="Hauser L."/>
            <person name="Chang Y.-J."/>
            <person name="Jeffries C."/>
            <person name="Kyrpides N."/>
            <person name="Ivanova N."/>
            <person name="Mikhailova N."/>
            <person name="Shelobolina E.S."/>
            <person name="Picardal F."/>
            <person name="Roden E."/>
            <person name="Emerson D."/>
            <person name="Woyke T."/>
        </authorList>
    </citation>
    <scope>NUCLEOTIDE SEQUENCE [LARGE SCALE GENOMIC DNA]</scope>
    <source>
        <strain evidence="1 2">ES-2</strain>
    </source>
</reference>
<evidence type="ECO:0008006" key="3">
    <source>
        <dbReference type="Google" id="ProtNLM"/>
    </source>
</evidence>
<organism evidence="1 2">
    <name type="scientific">Gallionella capsiferriformans (strain ES-2)</name>
    <name type="common">Gallionella ferruginea capsiferriformans (strain ES-2)</name>
    <dbReference type="NCBI Taxonomy" id="395494"/>
    <lineage>
        <taxon>Bacteria</taxon>
        <taxon>Pseudomonadati</taxon>
        <taxon>Pseudomonadota</taxon>
        <taxon>Betaproteobacteria</taxon>
        <taxon>Nitrosomonadales</taxon>
        <taxon>Gallionellaceae</taxon>
        <taxon>Gallionella</taxon>
    </lineage>
</organism>
<evidence type="ECO:0000313" key="1">
    <source>
        <dbReference type="EMBL" id="ADL54784.1"/>
    </source>
</evidence>
<evidence type="ECO:0000313" key="2">
    <source>
        <dbReference type="Proteomes" id="UP000001235"/>
    </source>
</evidence>
<accession>D9SDM7</accession>
<dbReference type="GO" id="GO:0003824">
    <property type="term" value="F:catalytic activity"/>
    <property type="evidence" value="ECO:0007669"/>
    <property type="project" value="InterPro"/>
</dbReference>
<dbReference type="Proteomes" id="UP000001235">
    <property type="component" value="Chromosome"/>
</dbReference>
<dbReference type="RefSeq" id="WP_013292725.1">
    <property type="nucleotide sequence ID" value="NC_014394.1"/>
</dbReference>
<protein>
    <recommendedName>
        <fullName evidence="3">Polyketide cyclase</fullName>
    </recommendedName>
</protein>
<gene>
    <name evidence="1" type="ordered locus">Galf_0748</name>
</gene>
<keyword evidence="2" id="KW-1185">Reference proteome</keyword>
<dbReference type="EMBL" id="CP002159">
    <property type="protein sequence ID" value="ADL54784.1"/>
    <property type="molecule type" value="Genomic_DNA"/>
</dbReference>
<proteinExistence type="predicted"/>
<dbReference type="InterPro" id="IPR018294">
    <property type="entry name" value="ISPD_synthase_CS"/>
</dbReference>
<dbReference type="OrthoDB" id="880456at2"/>
<dbReference type="AlphaFoldDB" id="D9SDM7"/>
<dbReference type="KEGG" id="gca:Galf_0748"/>
<dbReference type="InterPro" id="IPR023393">
    <property type="entry name" value="START-like_dom_sf"/>
</dbReference>
<name>D9SDM7_GALCS</name>
<dbReference type="SUPFAM" id="SSF55961">
    <property type="entry name" value="Bet v1-like"/>
    <property type="match status" value="1"/>
</dbReference>
<dbReference type="HOGENOM" id="CLU_132537_0_0_4"/>